<dbReference type="OrthoDB" id="2135488at2759"/>
<feature type="compositionally biased region" description="Polar residues" evidence="1">
    <location>
        <begin position="376"/>
        <end position="387"/>
    </location>
</feature>
<name>A0A1V4JF45_PATFA</name>
<dbReference type="SUPFAM" id="SSF57184">
    <property type="entry name" value="Growth factor receptor domain"/>
    <property type="match status" value="1"/>
</dbReference>
<evidence type="ECO:0000259" key="3">
    <source>
        <dbReference type="PROSITE" id="PS51838"/>
    </source>
</evidence>
<dbReference type="AlphaFoldDB" id="A0A1V4JF45"/>
<protein>
    <submittedName>
        <fullName evidence="4">Negative elongation factor A</fullName>
    </submittedName>
</protein>
<feature type="region of interest" description="Disordered" evidence="1">
    <location>
        <begin position="213"/>
        <end position="248"/>
    </location>
</feature>
<evidence type="ECO:0000313" key="5">
    <source>
        <dbReference type="Proteomes" id="UP000190648"/>
    </source>
</evidence>
<feature type="region of interest" description="Disordered" evidence="1">
    <location>
        <begin position="321"/>
        <end position="429"/>
    </location>
</feature>
<feature type="compositionally biased region" description="Low complexity" evidence="1">
    <location>
        <begin position="406"/>
        <end position="420"/>
    </location>
</feature>
<dbReference type="InterPro" id="IPR011641">
    <property type="entry name" value="Tyr-kin_ephrin_A/B_rcpt-like"/>
</dbReference>
<feature type="compositionally biased region" description="Low complexity" evidence="1">
    <location>
        <begin position="361"/>
        <end position="373"/>
    </location>
</feature>
<feature type="compositionally biased region" description="Polar residues" evidence="1">
    <location>
        <begin position="223"/>
        <end position="238"/>
    </location>
</feature>
<feature type="compositionally biased region" description="Low complexity" evidence="1">
    <location>
        <begin position="624"/>
        <end position="659"/>
    </location>
</feature>
<feature type="region of interest" description="Disordered" evidence="1">
    <location>
        <begin position="544"/>
        <end position="659"/>
    </location>
</feature>
<dbReference type="GO" id="GO:0032021">
    <property type="term" value="C:NELF complex"/>
    <property type="evidence" value="ECO:0007669"/>
    <property type="project" value="TreeGrafter"/>
</dbReference>
<keyword evidence="4" id="KW-0648">Protein biosynthesis</keyword>
<dbReference type="GO" id="GO:0034244">
    <property type="term" value="P:negative regulation of transcription elongation by RNA polymerase II"/>
    <property type="evidence" value="ECO:0007669"/>
    <property type="project" value="TreeGrafter"/>
</dbReference>
<dbReference type="PANTHER" id="PTHR13328">
    <property type="entry name" value="NEGATIVE ELONGATION FACTOR A NELF-A"/>
    <property type="match status" value="1"/>
</dbReference>
<dbReference type="InterPro" id="IPR052828">
    <property type="entry name" value="NELF-A_domain"/>
</dbReference>
<evidence type="ECO:0000313" key="4">
    <source>
        <dbReference type="EMBL" id="OPJ70821.1"/>
    </source>
</evidence>
<feature type="compositionally biased region" description="Low complexity" evidence="1">
    <location>
        <begin position="388"/>
        <end position="398"/>
    </location>
</feature>
<feature type="compositionally biased region" description="Low complexity" evidence="1">
    <location>
        <begin position="329"/>
        <end position="341"/>
    </location>
</feature>
<proteinExistence type="predicted"/>
<organism evidence="4 5">
    <name type="scientific">Patagioenas fasciata monilis</name>
    <dbReference type="NCBI Taxonomy" id="372326"/>
    <lineage>
        <taxon>Eukaryota</taxon>
        <taxon>Metazoa</taxon>
        <taxon>Chordata</taxon>
        <taxon>Craniata</taxon>
        <taxon>Vertebrata</taxon>
        <taxon>Euteleostomi</taxon>
        <taxon>Archelosauria</taxon>
        <taxon>Archosauria</taxon>
        <taxon>Dinosauria</taxon>
        <taxon>Saurischia</taxon>
        <taxon>Theropoda</taxon>
        <taxon>Coelurosauria</taxon>
        <taxon>Aves</taxon>
        <taxon>Neognathae</taxon>
        <taxon>Neoaves</taxon>
        <taxon>Columbimorphae</taxon>
        <taxon>Columbiformes</taxon>
        <taxon>Columbidae</taxon>
        <taxon>Patagioenas</taxon>
    </lineage>
</organism>
<dbReference type="InterPro" id="IPR056557">
    <property type="entry name" value="NELF-A_N"/>
</dbReference>
<dbReference type="Pfam" id="PF07699">
    <property type="entry name" value="Ephrin_rec_like"/>
    <property type="match status" value="1"/>
</dbReference>
<dbReference type="Gene3D" id="2.10.50.10">
    <property type="entry name" value="Tumor Necrosis Factor Receptor, subunit A, domain 2"/>
    <property type="match status" value="2"/>
</dbReference>
<feature type="domain" description="HDAg" evidence="3">
    <location>
        <begin position="89"/>
        <end position="248"/>
    </location>
</feature>
<evidence type="ECO:0000256" key="1">
    <source>
        <dbReference type="SAM" id="MobiDB-lite"/>
    </source>
</evidence>
<reference evidence="4 5" key="1">
    <citation type="submission" date="2016-02" db="EMBL/GenBank/DDBJ databases">
        <title>Band-tailed pigeon sequencing and assembly.</title>
        <authorList>
            <person name="Soares A.E."/>
            <person name="Novak B.J."/>
            <person name="Rice E.S."/>
            <person name="O'Connell B."/>
            <person name="Chang D."/>
            <person name="Weber S."/>
            <person name="Shapiro B."/>
        </authorList>
    </citation>
    <scope>NUCLEOTIDE SEQUENCE [LARGE SCALE GENOMIC DNA]</scope>
    <source>
        <strain evidence="4">BTP2013</strain>
        <tissue evidence="4">Blood</tissue>
    </source>
</reference>
<dbReference type="Proteomes" id="UP000190648">
    <property type="component" value="Unassembled WGS sequence"/>
</dbReference>
<keyword evidence="5" id="KW-1185">Reference proteome</keyword>
<feature type="compositionally biased region" description="Polar residues" evidence="1">
    <location>
        <begin position="587"/>
        <end position="623"/>
    </location>
</feature>
<comment type="caution">
    <text evidence="4">The sequence shown here is derived from an EMBL/GenBank/DDBJ whole genome shotgun (WGS) entry which is preliminary data.</text>
</comment>
<dbReference type="InterPro" id="IPR037517">
    <property type="entry name" value="HDAG_dom"/>
</dbReference>
<feature type="transmembrane region" description="Helical" evidence="2">
    <location>
        <begin position="897"/>
        <end position="918"/>
    </location>
</feature>
<keyword evidence="2" id="KW-1133">Transmembrane helix</keyword>
<sequence>MASMRESDTGLWLHNKLGSTDELWAPPSIASLLTASVIDNIRLCFHGLSSAVKLKLLLGMLHLPRRAVDEMKGALTEIVQLATLDSDPWVLMVADILKSFPDTGSLNLDLEEQNPNVQDILGELREKVSECETSAMLPLECQYLNKNALTTLAGPLTPPVKHFQLKRKPKSATLRAELLQKSTETAQQLKKTAGVPFHAKGRGLVKKIDTTTPLKGIPKQAPFRSTSAPSVFSPSGNRTPIPPSRTPLRKERGVKLLDISELDMVGAGREAKRRRKTVDTEVVEKQAKEETVVENATPDYAAGLVSTQKLGSLNNEPALPSTSYLPATPSVVPSSSYIPSSETQPAGSAREALQTNRQTEEPAAPNATTTLPAQFKQRTPMYNSNSNPPTATPTSPLTPTTPPAISPAAQAPQVAPQTQQQPPPKKSLSLTREQMYAAQEMFKTANKVTRPEKALILGFMAGSRENPCQEQGDIIQIKLSEHTEDLPKADGTGSTTMLVDTVFEMNYATGKMSAWPSPLLWSLTTACLTGIALGQTTVTQVPIASTPAPPSATTPQVPIASTPAPPSATTPVASAPPPASATLSAGEASTTADVGASTTAPSADPSTKTPAQTLPATTDVTVLTSGSTATSPASTGPMATSTSTSVSPPGVTMSPGVPSAGPFLTTARPSNCSRVNVSACARCSPGTFPSAGTWSCSCCVGGSCTDPAACTSCPLGHYQPQSGQPSCLPCPQGHYTNITRSTSCLPCPPGHFANESGAAACRACQTGYFSSKQNASFCLPCLPGSFCNTTSCTGCLPCPGGHEALQEASEECSPCSPGMFKGPSDNKCKLCRTGEYQLQWGQESCDLCPENHYCPSPDVKPVKCPPDAFCPAGSTEPAYCMEIFLYKAGNSCQLTPLTVILLAVISAGAILALFLIMLRRRQEYSKKSLLFPQGSGRHTTYGGMEHTEPIYAGW</sequence>
<dbReference type="Pfam" id="PF23553">
    <property type="entry name" value="NELF-A_N"/>
    <property type="match status" value="1"/>
</dbReference>
<dbReference type="PANTHER" id="PTHR13328:SF4">
    <property type="entry name" value="NEGATIVE ELONGATION FACTOR A"/>
    <property type="match status" value="1"/>
</dbReference>
<keyword evidence="4" id="KW-0251">Elongation factor</keyword>
<dbReference type="PROSITE" id="PS51838">
    <property type="entry name" value="HDAG"/>
    <property type="match status" value="1"/>
</dbReference>
<dbReference type="InterPro" id="IPR009030">
    <property type="entry name" value="Growth_fac_rcpt_cys_sf"/>
</dbReference>
<keyword evidence="2" id="KW-0812">Transmembrane</keyword>
<gene>
    <name evidence="4" type="primary">NELFA</name>
    <name evidence="4" type="ORF">AV530_017183</name>
</gene>
<accession>A0A1V4JF45</accession>
<keyword evidence="2" id="KW-0472">Membrane</keyword>
<feature type="compositionally biased region" description="Pro residues" evidence="1">
    <location>
        <begin position="563"/>
        <end position="579"/>
    </location>
</feature>
<evidence type="ECO:0000256" key="2">
    <source>
        <dbReference type="SAM" id="Phobius"/>
    </source>
</evidence>
<dbReference type="GO" id="GO:0003746">
    <property type="term" value="F:translation elongation factor activity"/>
    <property type="evidence" value="ECO:0007669"/>
    <property type="project" value="UniProtKB-KW"/>
</dbReference>
<dbReference type="EMBL" id="LSYS01007721">
    <property type="protein sequence ID" value="OPJ70821.1"/>
    <property type="molecule type" value="Genomic_DNA"/>
</dbReference>
<feature type="compositionally biased region" description="Low complexity" evidence="1">
    <location>
        <begin position="553"/>
        <end position="562"/>
    </location>
</feature>
<dbReference type="SMART" id="SM01411">
    <property type="entry name" value="Ephrin_rec_like"/>
    <property type="match status" value="3"/>
</dbReference>